<feature type="domain" description="Phosphotyrosine protein phosphatase I" evidence="2">
    <location>
        <begin position="1"/>
        <end position="123"/>
    </location>
</feature>
<sequence length="129" mass="14582">MAEALAKSLYGKRIFIDSAGIEPQPRDPFVINVMTEIGVDMAEDHPMDVEEINIGSFDLVICLTEEARVRVAELTRGQAVDIDFWPTIDPFAGGEQGSREQKLDAYRRLRDDLRRRIEQRFGAAEKKAS</sequence>
<name>A0A6N6VL46_9HYPH</name>
<comment type="caution">
    <text evidence="3">The sequence shown here is derived from an EMBL/GenBank/DDBJ whole genome shotgun (WGS) entry which is preliminary data.</text>
</comment>
<protein>
    <submittedName>
        <fullName evidence="3">Protein-tyrosine-phosphatase</fullName>
    </submittedName>
</protein>
<evidence type="ECO:0000256" key="1">
    <source>
        <dbReference type="ARBA" id="ARBA00022849"/>
    </source>
</evidence>
<dbReference type="AlphaFoldDB" id="A0A6N6VL46"/>
<evidence type="ECO:0000259" key="2">
    <source>
        <dbReference type="SMART" id="SM00226"/>
    </source>
</evidence>
<gene>
    <name evidence="3" type="ORF">F2P47_05390</name>
</gene>
<dbReference type="InterPro" id="IPR036196">
    <property type="entry name" value="Ptyr_pPase_sf"/>
</dbReference>
<proteinExistence type="predicted"/>
<evidence type="ECO:0000313" key="4">
    <source>
        <dbReference type="Proteomes" id="UP000468901"/>
    </source>
</evidence>
<evidence type="ECO:0000313" key="3">
    <source>
        <dbReference type="EMBL" id="KAB7741350.1"/>
    </source>
</evidence>
<reference evidence="3 4" key="1">
    <citation type="submission" date="2019-09" db="EMBL/GenBank/DDBJ databases">
        <title>Parvibaculum sedimenti sp. nov., isolated from sediment.</title>
        <authorList>
            <person name="Wang Y."/>
        </authorList>
    </citation>
    <scope>NUCLEOTIDE SEQUENCE [LARGE SCALE GENOMIC DNA]</scope>
    <source>
        <strain evidence="3 4">HXT-9</strain>
    </source>
</reference>
<dbReference type="Gene3D" id="3.40.50.2300">
    <property type="match status" value="1"/>
</dbReference>
<dbReference type="GO" id="GO:0046685">
    <property type="term" value="P:response to arsenic-containing substance"/>
    <property type="evidence" value="ECO:0007669"/>
    <property type="project" value="UniProtKB-KW"/>
</dbReference>
<accession>A0A6N6VL46</accession>
<keyword evidence="1" id="KW-0059">Arsenical resistance</keyword>
<dbReference type="EMBL" id="WESC01000004">
    <property type="protein sequence ID" value="KAB7741350.1"/>
    <property type="molecule type" value="Genomic_DNA"/>
</dbReference>
<dbReference type="Pfam" id="PF01451">
    <property type="entry name" value="LMWPc"/>
    <property type="match status" value="1"/>
</dbReference>
<dbReference type="PANTHER" id="PTHR43428">
    <property type="entry name" value="ARSENATE REDUCTASE"/>
    <property type="match status" value="1"/>
</dbReference>
<dbReference type="PANTHER" id="PTHR43428:SF1">
    <property type="entry name" value="ARSENATE REDUCTASE"/>
    <property type="match status" value="1"/>
</dbReference>
<dbReference type="InterPro" id="IPR023485">
    <property type="entry name" value="Ptyr_pPase"/>
</dbReference>
<dbReference type="SUPFAM" id="SSF52788">
    <property type="entry name" value="Phosphotyrosine protein phosphatases I"/>
    <property type="match status" value="1"/>
</dbReference>
<dbReference type="Proteomes" id="UP000468901">
    <property type="component" value="Unassembled WGS sequence"/>
</dbReference>
<dbReference type="SMART" id="SM00226">
    <property type="entry name" value="LMWPc"/>
    <property type="match status" value="1"/>
</dbReference>
<keyword evidence="4" id="KW-1185">Reference proteome</keyword>
<organism evidence="3 4">
    <name type="scientific">Parvibaculum sedimenti</name>
    <dbReference type="NCBI Taxonomy" id="2608632"/>
    <lineage>
        <taxon>Bacteria</taxon>
        <taxon>Pseudomonadati</taxon>
        <taxon>Pseudomonadota</taxon>
        <taxon>Alphaproteobacteria</taxon>
        <taxon>Hyphomicrobiales</taxon>
        <taxon>Parvibaculaceae</taxon>
        <taxon>Parvibaculum</taxon>
    </lineage>
</organism>